<dbReference type="SUPFAM" id="SSF56672">
    <property type="entry name" value="DNA/RNA polymerases"/>
    <property type="match status" value="1"/>
</dbReference>
<feature type="domain" description="Reverse transcriptase" evidence="7">
    <location>
        <begin position="440"/>
        <end position="618"/>
    </location>
</feature>
<dbReference type="SUPFAM" id="SSF50630">
    <property type="entry name" value="Acid proteases"/>
    <property type="match status" value="1"/>
</dbReference>
<dbReference type="InterPro" id="IPR050951">
    <property type="entry name" value="Retrovirus_Pol_polyprotein"/>
</dbReference>
<evidence type="ECO:0008006" key="10">
    <source>
        <dbReference type="Google" id="ProtNLM"/>
    </source>
</evidence>
<dbReference type="InterPro" id="IPR001995">
    <property type="entry name" value="Peptidase_A2_cat"/>
</dbReference>
<dbReference type="GO" id="GO:0016787">
    <property type="term" value="F:hydrolase activity"/>
    <property type="evidence" value="ECO:0007669"/>
    <property type="project" value="UniProtKB-KW"/>
</dbReference>
<name>A0ABD0SM03_LOXSC</name>
<evidence type="ECO:0000259" key="6">
    <source>
        <dbReference type="PROSITE" id="PS50175"/>
    </source>
</evidence>
<evidence type="ECO:0000256" key="3">
    <source>
        <dbReference type="ARBA" id="ARBA00022722"/>
    </source>
</evidence>
<reference evidence="8 9" key="1">
    <citation type="submission" date="2024-06" db="EMBL/GenBank/DDBJ databases">
        <title>A chromosome-level genome assembly of beet webworm, Loxostege sticticalis.</title>
        <authorList>
            <person name="Zhang Y."/>
        </authorList>
    </citation>
    <scope>NUCLEOTIDE SEQUENCE [LARGE SCALE GENOMIC DNA]</scope>
    <source>
        <strain evidence="8">AQ028</strain>
        <tissue evidence="8">Male pupae</tissue>
    </source>
</reference>
<dbReference type="InterPro" id="IPR043502">
    <property type="entry name" value="DNA/RNA_pol_sf"/>
</dbReference>
<sequence>MIGSIENYKPGTDFNSYLERMEQFYKVNDVQAEKKVSLFLTLIGPDGYETLRNLIAPKKTSETEYEKLVEILREHYVEKRSVIAERYQFYKCIQKESQSLNEYILELKVKAASCNFGEFLNQALRDKFVCGIRNEQIIRQLLIEKETLTFEKAIKIASNYENAEQGVHNMQSNSSATVGRVRATTKLECWRCGGLHKPDSCYKKTLTCFVCKKVGHIAIKCKFNNNTASRRPRNFTNQSKVNNMEHTQDEDKECEEIILGSTNKVKMQIDTGACKTVIHEDDFKRYFGAYKMRECFSRLKTVSGDYLPVCGKLLIQTCVNNERKSLELIVIKCEKYFTPLLGRDWLAVIYPNWRKSFVNILDDNRVTGLVQNIDTDRLSLINEIQTNYKDVFKKDRSSHIKNMQAKLKLKDEAIPIFHKAYSIPYAMKEEVERELLNLEKSGIIKRVQHSEWASPIVLAKRNDRKIRVCVDYKVTVNKMLDIEHYPLPLPEDIFNELSGAGNFCVLDLSGAYQQLLLDEHSREYLTINTHLGLFQPTRLQFGISSGPSVFQYVMDQILKGIKNVKCFIDDLVIHGTTRTECYENVKKVLDRLREYNVRVNLEKCQFFCDEIKFLGHLVGKDGIKPMPEKIHAIINAPTPKSISQLQSFLGLINYYGKFIPRLSEKLAPLYNL</sequence>
<dbReference type="Gene3D" id="3.10.10.10">
    <property type="entry name" value="HIV Type 1 Reverse Transcriptase, subunit A, domain 1"/>
    <property type="match status" value="1"/>
</dbReference>
<dbReference type="GO" id="GO:0004519">
    <property type="term" value="F:endonuclease activity"/>
    <property type="evidence" value="ECO:0007669"/>
    <property type="project" value="UniProtKB-KW"/>
</dbReference>
<dbReference type="Proteomes" id="UP001549921">
    <property type="component" value="Unassembled WGS sequence"/>
</dbReference>
<dbReference type="PROSITE" id="PS50878">
    <property type="entry name" value="RT_POL"/>
    <property type="match status" value="1"/>
</dbReference>
<proteinExistence type="predicted"/>
<dbReference type="PROSITE" id="PS50175">
    <property type="entry name" value="ASP_PROT_RETROV"/>
    <property type="match status" value="1"/>
</dbReference>
<keyword evidence="4" id="KW-0255">Endonuclease</keyword>
<keyword evidence="3" id="KW-0540">Nuclease</keyword>
<keyword evidence="2" id="KW-0548">Nucleotidyltransferase</keyword>
<protein>
    <recommendedName>
        <fullName evidence="10">Reverse transcriptase domain-containing protein</fullName>
    </recommendedName>
</protein>
<evidence type="ECO:0000256" key="4">
    <source>
        <dbReference type="ARBA" id="ARBA00022759"/>
    </source>
</evidence>
<evidence type="ECO:0000313" key="8">
    <source>
        <dbReference type="EMBL" id="KAL0820073.1"/>
    </source>
</evidence>
<dbReference type="CDD" id="cd01647">
    <property type="entry name" value="RT_LTR"/>
    <property type="match status" value="1"/>
</dbReference>
<gene>
    <name evidence="8" type="ORF">ABMA28_006018</name>
</gene>
<dbReference type="InterPro" id="IPR021109">
    <property type="entry name" value="Peptidase_aspartic_dom_sf"/>
</dbReference>
<dbReference type="Pfam" id="PF00078">
    <property type="entry name" value="RVT_1"/>
    <property type="match status" value="1"/>
</dbReference>
<evidence type="ECO:0000313" key="9">
    <source>
        <dbReference type="Proteomes" id="UP001549921"/>
    </source>
</evidence>
<dbReference type="GO" id="GO:0016779">
    <property type="term" value="F:nucleotidyltransferase activity"/>
    <property type="evidence" value="ECO:0007669"/>
    <property type="project" value="UniProtKB-KW"/>
</dbReference>
<dbReference type="PANTHER" id="PTHR37984:SF5">
    <property type="entry name" value="PROTEIN NYNRIN-LIKE"/>
    <property type="match status" value="1"/>
</dbReference>
<dbReference type="Gene3D" id="3.30.70.270">
    <property type="match status" value="2"/>
</dbReference>
<comment type="caution">
    <text evidence="8">The sequence shown here is derived from an EMBL/GenBank/DDBJ whole genome shotgun (WGS) entry which is preliminary data.</text>
</comment>
<dbReference type="PANTHER" id="PTHR37984">
    <property type="entry name" value="PROTEIN CBG26694"/>
    <property type="match status" value="1"/>
</dbReference>
<evidence type="ECO:0000256" key="1">
    <source>
        <dbReference type="ARBA" id="ARBA00022679"/>
    </source>
</evidence>
<dbReference type="InterPro" id="IPR043128">
    <property type="entry name" value="Rev_trsase/Diguanyl_cyclase"/>
</dbReference>
<dbReference type="GO" id="GO:0071897">
    <property type="term" value="P:DNA biosynthetic process"/>
    <property type="evidence" value="ECO:0007669"/>
    <property type="project" value="UniProtKB-ARBA"/>
</dbReference>
<accession>A0ABD0SM03</accession>
<feature type="domain" description="Peptidase A2" evidence="6">
    <location>
        <begin position="265"/>
        <end position="345"/>
    </location>
</feature>
<keyword evidence="5" id="KW-0378">Hydrolase</keyword>
<evidence type="ECO:0000256" key="2">
    <source>
        <dbReference type="ARBA" id="ARBA00022695"/>
    </source>
</evidence>
<dbReference type="AlphaFoldDB" id="A0ABD0SM03"/>
<keyword evidence="1" id="KW-0808">Transferase</keyword>
<organism evidence="8 9">
    <name type="scientific">Loxostege sticticalis</name>
    <name type="common">Beet webworm moth</name>
    <dbReference type="NCBI Taxonomy" id="481309"/>
    <lineage>
        <taxon>Eukaryota</taxon>
        <taxon>Metazoa</taxon>
        <taxon>Ecdysozoa</taxon>
        <taxon>Arthropoda</taxon>
        <taxon>Hexapoda</taxon>
        <taxon>Insecta</taxon>
        <taxon>Pterygota</taxon>
        <taxon>Neoptera</taxon>
        <taxon>Endopterygota</taxon>
        <taxon>Lepidoptera</taxon>
        <taxon>Glossata</taxon>
        <taxon>Ditrysia</taxon>
        <taxon>Pyraloidea</taxon>
        <taxon>Crambidae</taxon>
        <taxon>Pyraustinae</taxon>
        <taxon>Loxostege</taxon>
    </lineage>
</organism>
<dbReference type="InterPro" id="IPR000477">
    <property type="entry name" value="RT_dom"/>
</dbReference>
<evidence type="ECO:0000256" key="5">
    <source>
        <dbReference type="ARBA" id="ARBA00022801"/>
    </source>
</evidence>
<dbReference type="EMBL" id="JBEDNZ010000019">
    <property type="protein sequence ID" value="KAL0820073.1"/>
    <property type="molecule type" value="Genomic_DNA"/>
</dbReference>
<evidence type="ECO:0000259" key="7">
    <source>
        <dbReference type="PROSITE" id="PS50878"/>
    </source>
</evidence>